<dbReference type="Gene3D" id="3.50.50.60">
    <property type="entry name" value="FAD/NAD(P)-binding domain"/>
    <property type="match status" value="2"/>
</dbReference>
<dbReference type="GO" id="GO:0070224">
    <property type="term" value="F:sulfide:quinone oxidoreductase activity"/>
    <property type="evidence" value="ECO:0007669"/>
    <property type="project" value="TreeGrafter"/>
</dbReference>
<name>A0A6B3RGD1_9RHOB</name>
<protein>
    <submittedName>
        <fullName evidence="2">NAD(P)/FAD-dependent oxidoreductase</fullName>
    </submittedName>
</protein>
<dbReference type="PROSITE" id="PS51318">
    <property type="entry name" value="TAT"/>
    <property type="match status" value="1"/>
</dbReference>
<proteinExistence type="predicted"/>
<keyword evidence="3" id="KW-1185">Reference proteome</keyword>
<dbReference type="PANTHER" id="PTHR10632:SF2">
    <property type="entry name" value="SULFIDE:QUINONE OXIDOREDUCTASE, MITOCHONDRIAL"/>
    <property type="match status" value="1"/>
</dbReference>
<evidence type="ECO:0000313" key="3">
    <source>
        <dbReference type="Proteomes" id="UP000481421"/>
    </source>
</evidence>
<comment type="caution">
    <text evidence="2">The sequence shown here is derived from an EMBL/GenBank/DDBJ whole genome shotgun (WGS) entry which is preliminary data.</text>
</comment>
<dbReference type="EMBL" id="JAAIKE010000001">
    <property type="protein sequence ID" value="NEX45070.1"/>
    <property type="molecule type" value="Genomic_DNA"/>
</dbReference>
<evidence type="ECO:0000259" key="1">
    <source>
        <dbReference type="Pfam" id="PF07992"/>
    </source>
</evidence>
<dbReference type="InterPro" id="IPR015904">
    <property type="entry name" value="Sulphide_quinone_reductase"/>
</dbReference>
<dbReference type="Pfam" id="PF07992">
    <property type="entry name" value="Pyr_redox_2"/>
    <property type="match status" value="1"/>
</dbReference>
<dbReference type="InterPro" id="IPR023753">
    <property type="entry name" value="FAD/NAD-binding_dom"/>
</dbReference>
<reference evidence="2 3" key="1">
    <citation type="submission" date="2020-02" db="EMBL/GenBank/DDBJ databases">
        <title>Rhodobacter algicola sp. nov., isolated from microalga culture.</title>
        <authorList>
            <person name="Park C.-Y."/>
        </authorList>
    </citation>
    <scope>NUCLEOTIDE SEQUENCE [LARGE SCALE GENOMIC DNA]</scope>
    <source>
        <strain evidence="2 3">ETT8</strain>
    </source>
</reference>
<dbReference type="RefSeq" id="WP_164609093.1">
    <property type="nucleotide sequence ID" value="NZ_JAAIKE010000001.1"/>
</dbReference>
<gene>
    <name evidence="2" type="ORF">G3572_02560</name>
</gene>
<dbReference type="SUPFAM" id="SSF51905">
    <property type="entry name" value="FAD/NAD(P)-binding domain"/>
    <property type="match status" value="2"/>
</dbReference>
<feature type="domain" description="FAD/NAD(P)-binding" evidence="1">
    <location>
        <begin position="46"/>
        <end position="160"/>
    </location>
</feature>
<dbReference type="InterPro" id="IPR036188">
    <property type="entry name" value="FAD/NAD-bd_sf"/>
</dbReference>
<organism evidence="2 3">
    <name type="scientific">Pseudotabrizicola algicola</name>
    <dbReference type="NCBI Taxonomy" id="2709381"/>
    <lineage>
        <taxon>Bacteria</taxon>
        <taxon>Pseudomonadati</taxon>
        <taxon>Pseudomonadota</taxon>
        <taxon>Alphaproteobacteria</taxon>
        <taxon>Rhodobacterales</taxon>
        <taxon>Paracoccaceae</taxon>
        <taxon>Pseudotabrizicola</taxon>
    </lineage>
</organism>
<dbReference type="GO" id="GO:0071949">
    <property type="term" value="F:FAD binding"/>
    <property type="evidence" value="ECO:0007669"/>
    <property type="project" value="TreeGrafter"/>
</dbReference>
<dbReference type="PANTHER" id="PTHR10632">
    <property type="entry name" value="SULFIDE:QUINONE OXIDOREDUCTASE"/>
    <property type="match status" value="1"/>
</dbReference>
<dbReference type="GO" id="GO:0070221">
    <property type="term" value="P:sulfide oxidation, using sulfide:quinone oxidoreductase"/>
    <property type="evidence" value="ECO:0007669"/>
    <property type="project" value="TreeGrafter"/>
</dbReference>
<dbReference type="Proteomes" id="UP000481421">
    <property type="component" value="Unassembled WGS sequence"/>
</dbReference>
<evidence type="ECO:0000313" key="2">
    <source>
        <dbReference type="EMBL" id="NEX45070.1"/>
    </source>
</evidence>
<dbReference type="PRINTS" id="PR00368">
    <property type="entry name" value="FADPNR"/>
</dbReference>
<sequence length="457" mass="49352">MTGSRDLHGTLATRRGFLAAAAGGIALAGLGSAAPAAPAPLRTKARIVIVGAGAGGTGIANRLASRLDGASITIVDGRKEHWYQPGFTLIAAGLKPAGYAVSTTASWLPKSVNWIGDYAIKIDPVAQCVGTMGGINVPYDYLIVATGLTLNWAGVEGFELERVGKDGIGAVYAGPDYAEATWRAMDAFTDKGGTALFGRPATEMKCAGAPLKYAFLTDDYLRRKGTRDRSQIIYAAHNKTLFGVPIVNEKVKLLFRERGVDVRWDHELKCIDPGAKTATYEIPASQSIKNGVIVETPAVRQTIDYDFINVIPPMTAPRVVRQSGLSWEDKWVDQGWIEVDPSTLRHLRFPNVFGIGDINGVPKGKTAASVKWHIPVVEDHLVAALQDKEGTAVFNGYTSCPLITRIGRAMLIEFDYQDNLVPSFPGVIAPLEELWISWLMKETALKPTYNAMLRGKA</sequence>
<dbReference type="InterPro" id="IPR006311">
    <property type="entry name" value="TAT_signal"/>
</dbReference>
<dbReference type="AlphaFoldDB" id="A0A6B3RGD1"/>
<accession>A0A6B3RGD1</accession>